<dbReference type="EMBL" id="GBXM01085195">
    <property type="protein sequence ID" value="JAH23382.1"/>
    <property type="molecule type" value="Transcribed_RNA"/>
</dbReference>
<name>A0A0E9R3Q4_ANGAN</name>
<sequence length="23" mass="2625">MYSTVHLNCIKVLNAEYSIQNIA</sequence>
<proteinExistence type="predicted"/>
<accession>A0A0E9R3Q4</accession>
<dbReference type="AlphaFoldDB" id="A0A0E9R3Q4"/>
<reference evidence="1" key="2">
    <citation type="journal article" date="2015" name="Fish Shellfish Immunol.">
        <title>Early steps in the European eel (Anguilla anguilla)-Vibrio vulnificus interaction in the gills: Role of the RtxA13 toxin.</title>
        <authorList>
            <person name="Callol A."/>
            <person name="Pajuelo D."/>
            <person name="Ebbesson L."/>
            <person name="Teles M."/>
            <person name="MacKenzie S."/>
            <person name="Amaro C."/>
        </authorList>
    </citation>
    <scope>NUCLEOTIDE SEQUENCE</scope>
</reference>
<protein>
    <submittedName>
        <fullName evidence="1">Uncharacterized protein</fullName>
    </submittedName>
</protein>
<evidence type="ECO:0000313" key="1">
    <source>
        <dbReference type="EMBL" id="JAH23382.1"/>
    </source>
</evidence>
<reference evidence="1" key="1">
    <citation type="submission" date="2014-11" db="EMBL/GenBank/DDBJ databases">
        <authorList>
            <person name="Amaro Gonzalez C."/>
        </authorList>
    </citation>
    <scope>NUCLEOTIDE SEQUENCE</scope>
</reference>
<organism evidence="1">
    <name type="scientific">Anguilla anguilla</name>
    <name type="common">European freshwater eel</name>
    <name type="synonym">Muraena anguilla</name>
    <dbReference type="NCBI Taxonomy" id="7936"/>
    <lineage>
        <taxon>Eukaryota</taxon>
        <taxon>Metazoa</taxon>
        <taxon>Chordata</taxon>
        <taxon>Craniata</taxon>
        <taxon>Vertebrata</taxon>
        <taxon>Euteleostomi</taxon>
        <taxon>Actinopterygii</taxon>
        <taxon>Neopterygii</taxon>
        <taxon>Teleostei</taxon>
        <taxon>Anguilliformes</taxon>
        <taxon>Anguillidae</taxon>
        <taxon>Anguilla</taxon>
    </lineage>
</organism>